<dbReference type="SUPFAM" id="SSF117074">
    <property type="entry name" value="Hypothetical protein PA1324"/>
    <property type="match status" value="3"/>
</dbReference>
<dbReference type="PANTHER" id="PTHR23303">
    <property type="entry name" value="CARBOXYPEPTIDASE REGULATORY REGION-CONTAINING"/>
    <property type="match status" value="1"/>
</dbReference>
<keyword evidence="5" id="KW-0472">Membrane</keyword>
<comment type="caution">
    <text evidence="7">The sequence shown here is derived from an EMBL/GenBank/DDBJ whole genome shotgun (WGS) entry which is preliminary data.</text>
</comment>
<sequence length="924" mass="97805">MRYFSHVQLARAGALTSADCIVTGVLGDSLSGRSVGRALLRFAALTTAAAMAFGSTSVAAFGQTEPTATSTPPAETPTPQPTSQTPPPPPPSNEPAPPPIQLATTGSVSGVLYADKDRNGRQDPGEAIAGGTVTIFGGSDSSEHKAISATDGKFAFRDLTPGTYHPTYTLADGWVVHHTTAAGDLITVAANQTTEVSARAERPFSEQLKVTASLDRESYKHPANATIKLQLTNTTDRPIDGIQAACDREESANSLGRAEGWKQLKGSGLRIEAGDQRTIFIVEEIPAGAREQGSVTLDCDFAPFVNWNPDGPSVHDEAAVTGGVGGYTMLLGYDWNADNRVDPAEAIHGAEVVLLHQQTGVQVAEGRSGQDGKIEFTGLAPGEYRAVVLGGWAFRDAGQDLVRITGEQGSGYRILKYARPADLRGAVKFEKTRYESHETVRMWLTVTNIGGQTAERARLETPIRELDIPESQWGEFGYGGAGIRIPAGESRTFEVTGKIRDIYGGQLRFWRWISYLGRPNPHNSGFEGLAEVVQTRGDITGVVYTDRNRNGQQDHGEAAADVVVEANGGAPHGYFKTTTDVSGRFSFNGVPSGSYWVGYTLADGWLVHIEGDGPQSWVEPGASVQLTARAERPYRETLKATVVLDKATYAVGDLAKITITLTNTGDREISGIQAACNRIGDGNHLGGSDEDPMTGWGDLSYWGKGVTVGPRETRTFVVTEKVPTAARNKRRVVIACDFAPNPGYNTDGPYGFDWASVPGGSGGLTGPLYHDRNGNYVVDAGEAIPNTRILLLTDKENGFAVAETVSDDQGTVRFEQVPPGNWWAWVDGPWKFEGEWGGHVQVFGDVVASSGFPVVPGPPPGPEPGGDPGTGDPVDTGDTDDSAGGGTGSALAKTGASVLGLGVLAVLLVAFGLGARVAGRRRTS</sequence>
<organism evidence="7 8">
    <name type="scientific">Lentzea atacamensis</name>
    <dbReference type="NCBI Taxonomy" id="531938"/>
    <lineage>
        <taxon>Bacteria</taxon>
        <taxon>Bacillati</taxon>
        <taxon>Actinomycetota</taxon>
        <taxon>Actinomycetes</taxon>
        <taxon>Pseudonocardiales</taxon>
        <taxon>Pseudonocardiaceae</taxon>
        <taxon>Lentzea</taxon>
    </lineage>
</organism>
<reference evidence="7 8" key="1">
    <citation type="submission" date="2018-06" db="EMBL/GenBank/DDBJ databases">
        <title>Genomic Encyclopedia of Type Strains, Phase IV (KMG-IV): sequencing the most valuable type-strain genomes for metagenomic binning, comparative biology and taxonomic classification.</title>
        <authorList>
            <person name="Goeker M."/>
        </authorList>
    </citation>
    <scope>NUCLEOTIDE SEQUENCE [LARGE SCALE GENOMIC DNA]</scope>
    <source>
        <strain evidence="7 8">DSM 45479</strain>
    </source>
</reference>
<evidence type="ECO:0000256" key="5">
    <source>
        <dbReference type="SAM" id="Phobius"/>
    </source>
</evidence>
<feature type="compositionally biased region" description="Pro residues" evidence="4">
    <location>
        <begin position="855"/>
        <end position="865"/>
    </location>
</feature>
<comment type="subcellular location">
    <subcellularLocation>
        <location evidence="1">Secreted</location>
    </subcellularLocation>
</comment>
<evidence type="ECO:0000259" key="6">
    <source>
        <dbReference type="Pfam" id="PF17210"/>
    </source>
</evidence>
<dbReference type="InterPro" id="IPR013783">
    <property type="entry name" value="Ig-like_fold"/>
</dbReference>
<dbReference type="InterPro" id="IPR033764">
    <property type="entry name" value="Sdr_B"/>
</dbReference>
<feature type="domain" description="SD-repeat containing protein B" evidence="6">
    <location>
        <begin position="540"/>
        <end position="613"/>
    </location>
</feature>
<feature type="transmembrane region" description="Helical" evidence="5">
    <location>
        <begin position="898"/>
        <end position="918"/>
    </location>
</feature>
<accession>A0ABX9DXE6</accession>
<evidence type="ECO:0000256" key="1">
    <source>
        <dbReference type="ARBA" id="ARBA00004613"/>
    </source>
</evidence>
<protein>
    <submittedName>
        <fullName evidence="7">SdrD B-like protein</fullName>
    </submittedName>
</protein>
<evidence type="ECO:0000313" key="7">
    <source>
        <dbReference type="EMBL" id="RAS58899.1"/>
    </source>
</evidence>
<keyword evidence="2" id="KW-0964">Secreted</keyword>
<keyword evidence="5" id="KW-0812">Transmembrane</keyword>
<gene>
    <name evidence="7" type="ORF">C8D87_11769</name>
</gene>
<dbReference type="EMBL" id="QLTT01000017">
    <property type="protein sequence ID" value="RAS58899.1"/>
    <property type="molecule type" value="Genomic_DNA"/>
</dbReference>
<evidence type="ECO:0000256" key="3">
    <source>
        <dbReference type="ARBA" id="ARBA00022729"/>
    </source>
</evidence>
<proteinExistence type="predicted"/>
<dbReference type="Proteomes" id="UP000248714">
    <property type="component" value="Unassembled WGS sequence"/>
</dbReference>
<keyword evidence="5" id="KW-1133">Transmembrane helix</keyword>
<evidence type="ECO:0000256" key="2">
    <source>
        <dbReference type="ARBA" id="ARBA00022525"/>
    </source>
</evidence>
<keyword evidence="3" id="KW-0732">Signal</keyword>
<dbReference type="Gene3D" id="2.60.40.10">
    <property type="entry name" value="Immunoglobulins"/>
    <property type="match status" value="4"/>
</dbReference>
<feature type="compositionally biased region" description="Pro residues" evidence="4">
    <location>
        <begin position="74"/>
        <end position="100"/>
    </location>
</feature>
<dbReference type="Pfam" id="PF17210">
    <property type="entry name" value="SdrD_B"/>
    <property type="match status" value="2"/>
</dbReference>
<feature type="domain" description="SD-repeat containing protein B" evidence="6">
    <location>
        <begin position="111"/>
        <end position="194"/>
    </location>
</feature>
<evidence type="ECO:0000256" key="4">
    <source>
        <dbReference type="SAM" id="MobiDB-lite"/>
    </source>
</evidence>
<keyword evidence="8" id="KW-1185">Reference proteome</keyword>
<evidence type="ECO:0000313" key="8">
    <source>
        <dbReference type="Proteomes" id="UP000248714"/>
    </source>
</evidence>
<feature type="region of interest" description="Disordered" evidence="4">
    <location>
        <begin position="63"/>
        <end position="104"/>
    </location>
</feature>
<name>A0ABX9DXE6_9PSEU</name>
<feature type="compositionally biased region" description="Low complexity" evidence="4">
    <location>
        <begin position="63"/>
        <end position="73"/>
    </location>
</feature>
<dbReference type="PANTHER" id="PTHR23303:SF15">
    <property type="entry name" value="COLOSSIN-A"/>
    <property type="match status" value="1"/>
</dbReference>
<dbReference type="InterPro" id="IPR051417">
    <property type="entry name" value="SDr/BOS_complex"/>
</dbReference>
<feature type="region of interest" description="Disordered" evidence="4">
    <location>
        <begin position="851"/>
        <end position="888"/>
    </location>
</feature>